<organism evidence="1 2">
    <name type="scientific">Paenibacillus oceani</name>
    <dbReference type="NCBI Taxonomy" id="2772510"/>
    <lineage>
        <taxon>Bacteria</taxon>
        <taxon>Bacillati</taxon>
        <taxon>Bacillota</taxon>
        <taxon>Bacilli</taxon>
        <taxon>Bacillales</taxon>
        <taxon>Paenibacillaceae</taxon>
        <taxon>Paenibacillus</taxon>
    </lineage>
</organism>
<sequence>MRWMVRSDMEGLTGVVRMNQVVPGASEYEFGRNMLTHDLNALLEGLLLEEDDEVIVYDIHFFGTNIELDGLDPRVKVICGKPNYTPHNKGWLQQKYDGVILLGLHARSGVPDAVLAHNYEHDITRMTLNGTVVGEIGLEAAAAGEAGVPVVMVTGDSEGIKEAEELLPGVLTVTVKQSTGSESALCDPPSLTSERLRKGAASCRERAAVLQPYVVDGPVELAMSFRQGELLHKLHSRLGDRFCSPDTMVLRGSSVLEVWETYLQAKA</sequence>
<gene>
    <name evidence="1" type="ORF">IDH45_01905</name>
</gene>
<evidence type="ECO:0000313" key="2">
    <source>
        <dbReference type="Proteomes" id="UP000639396"/>
    </source>
</evidence>
<dbReference type="EMBL" id="JACXJA010000003">
    <property type="protein sequence ID" value="MBD2860738.1"/>
    <property type="molecule type" value="Genomic_DNA"/>
</dbReference>
<dbReference type="InterPro" id="IPR027476">
    <property type="entry name" value="DppA_N"/>
</dbReference>
<dbReference type="Gene3D" id="3.40.50.10780">
    <property type="entry name" value="Dipeptide transport protein"/>
    <property type="match status" value="1"/>
</dbReference>
<dbReference type="InterPro" id="IPR007035">
    <property type="entry name" value="Peptidase_M55"/>
</dbReference>
<keyword evidence="2" id="KW-1185">Reference proteome</keyword>
<dbReference type="Proteomes" id="UP000639396">
    <property type="component" value="Unassembled WGS sequence"/>
</dbReference>
<dbReference type="RefSeq" id="WP_190924145.1">
    <property type="nucleotide sequence ID" value="NZ_JACXJA010000003.1"/>
</dbReference>
<dbReference type="SUPFAM" id="SSF63992">
    <property type="entry name" value="Dipeptide transport protein"/>
    <property type="match status" value="1"/>
</dbReference>
<comment type="caution">
    <text evidence="1">The sequence shown here is derived from an EMBL/GenBank/DDBJ whole genome shotgun (WGS) entry which is preliminary data.</text>
</comment>
<evidence type="ECO:0000313" key="1">
    <source>
        <dbReference type="EMBL" id="MBD2860738.1"/>
    </source>
</evidence>
<dbReference type="Gene3D" id="3.30.1360.130">
    <property type="entry name" value="Dipeptide transport protein"/>
    <property type="match status" value="1"/>
</dbReference>
<reference evidence="1" key="1">
    <citation type="submission" date="2020-09" db="EMBL/GenBank/DDBJ databases">
        <title>A novel bacterium of genus Paenibacillus, isolated from South China Sea.</title>
        <authorList>
            <person name="Huang H."/>
            <person name="Mo K."/>
            <person name="Hu Y."/>
        </authorList>
    </citation>
    <scope>NUCLEOTIDE SEQUENCE</scope>
    <source>
        <strain evidence="1">IB182363</strain>
    </source>
</reference>
<dbReference type="Pfam" id="PF04951">
    <property type="entry name" value="Peptidase_M55"/>
    <property type="match status" value="1"/>
</dbReference>
<proteinExistence type="predicted"/>
<dbReference type="AlphaFoldDB" id="A0A927C5Y7"/>
<name>A0A927C5Y7_9BACL</name>
<protein>
    <submittedName>
        <fullName evidence="1">M55 family metallopeptidase</fullName>
    </submittedName>
</protein>
<accession>A0A927C5Y7</accession>
<dbReference type="InterPro" id="IPR036177">
    <property type="entry name" value="Peptidase_M55_sf"/>
</dbReference>